<reference evidence="3" key="1">
    <citation type="submission" date="2022-11" db="UniProtKB">
        <authorList>
            <consortium name="WormBaseParasite"/>
        </authorList>
    </citation>
    <scope>IDENTIFICATION</scope>
</reference>
<feature type="region of interest" description="Disordered" evidence="1">
    <location>
        <begin position="69"/>
        <end position="131"/>
    </location>
</feature>
<feature type="compositionally biased region" description="Polar residues" evidence="1">
    <location>
        <begin position="158"/>
        <end position="167"/>
    </location>
</feature>
<accession>A0A914HY96</accession>
<organism evidence="2 3">
    <name type="scientific">Globodera rostochiensis</name>
    <name type="common">Golden nematode worm</name>
    <name type="synonym">Heterodera rostochiensis</name>
    <dbReference type="NCBI Taxonomy" id="31243"/>
    <lineage>
        <taxon>Eukaryota</taxon>
        <taxon>Metazoa</taxon>
        <taxon>Ecdysozoa</taxon>
        <taxon>Nematoda</taxon>
        <taxon>Chromadorea</taxon>
        <taxon>Rhabditida</taxon>
        <taxon>Tylenchina</taxon>
        <taxon>Tylenchomorpha</taxon>
        <taxon>Tylenchoidea</taxon>
        <taxon>Heteroderidae</taxon>
        <taxon>Heteroderinae</taxon>
        <taxon>Globodera</taxon>
    </lineage>
</organism>
<evidence type="ECO:0000313" key="3">
    <source>
        <dbReference type="WBParaSite" id="Gr19_v10_g5764.t1"/>
    </source>
</evidence>
<feature type="compositionally biased region" description="Basic and acidic residues" evidence="1">
    <location>
        <begin position="84"/>
        <end position="98"/>
    </location>
</feature>
<keyword evidence="2" id="KW-1185">Reference proteome</keyword>
<sequence>MTFGRNLFLMFCFTFYGCAILLFTEAAIKVVPVSYYYYYNGQHPQQQFVQYANQQQKISNNRMENFRVMNGNPKTNQWNTNPSPKDKDDAWDIKENQQKMKQPKQQTEPISQNSIQQQQTDNYESFSSNQIQPNQRTDQYQPVLSNQFQQKQQHTDQSKPVSTNQIQPDHRSDTSQPISQQNLSGNNNNNNNNKYTPWNVHNNYYTSYDDCDPWCRAHCATKRTPEFCFRTGPCMHNCYRIVTNFMRARRM</sequence>
<protein>
    <submittedName>
        <fullName evidence="3">Uncharacterized protein</fullName>
    </submittedName>
</protein>
<feature type="compositionally biased region" description="Polar residues" evidence="1">
    <location>
        <begin position="72"/>
        <end position="83"/>
    </location>
</feature>
<feature type="region of interest" description="Disordered" evidence="1">
    <location>
        <begin position="146"/>
        <end position="195"/>
    </location>
</feature>
<feature type="compositionally biased region" description="Polar residues" evidence="1">
    <location>
        <begin position="174"/>
        <end position="185"/>
    </location>
</feature>
<evidence type="ECO:0000256" key="1">
    <source>
        <dbReference type="SAM" id="MobiDB-lite"/>
    </source>
</evidence>
<name>A0A914HY96_GLORO</name>
<proteinExistence type="predicted"/>
<dbReference type="AlphaFoldDB" id="A0A914HY96"/>
<evidence type="ECO:0000313" key="2">
    <source>
        <dbReference type="Proteomes" id="UP000887572"/>
    </source>
</evidence>
<dbReference type="PROSITE" id="PS51257">
    <property type="entry name" value="PROKAR_LIPOPROTEIN"/>
    <property type="match status" value="1"/>
</dbReference>
<dbReference type="Proteomes" id="UP000887572">
    <property type="component" value="Unplaced"/>
</dbReference>
<dbReference type="WBParaSite" id="Gr19_v10_g5764.t1">
    <property type="protein sequence ID" value="Gr19_v10_g5764.t1"/>
    <property type="gene ID" value="Gr19_v10_g5764"/>
</dbReference>
<feature type="compositionally biased region" description="Polar residues" evidence="1">
    <location>
        <begin position="99"/>
        <end position="131"/>
    </location>
</feature>